<reference evidence="1 2" key="1">
    <citation type="submission" date="2014-04" db="EMBL/GenBank/DDBJ databases">
        <authorList>
            <consortium name="DOE Joint Genome Institute"/>
            <person name="Kuo A."/>
            <person name="Tarkka M."/>
            <person name="Buscot F."/>
            <person name="Kohler A."/>
            <person name="Nagy L.G."/>
            <person name="Floudas D."/>
            <person name="Copeland A."/>
            <person name="Barry K.W."/>
            <person name="Cichocki N."/>
            <person name="Veneault-Fourrey C."/>
            <person name="LaButti K."/>
            <person name="Lindquist E.A."/>
            <person name="Lipzen A."/>
            <person name="Lundell T."/>
            <person name="Morin E."/>
            <person name="Murat C."/>
            <person name="Sun H."/>
            <person name="Tunlid A."/>
            <person name="Henrissat B."/>
            <person name="Grigoriev I.V."/>
            <person name="Hibbett D.S."/>
            <person name="Martin F."/>
            <person name="Nordberg H.P."/>
            <person name="Cantor M.N."/>
            <person name="Hua S.X."/>
        </authorList>
    </citation>
    <scope>NUCLEOTIDE SEQUENCE [LARGE SCALE GENOMIC DNA]</scope>
    <source>
        <strain evidence="1 2">F 1598</strain>
    </source>
</reference>
<dbReference type="HOGENOM" id="CLU_3107203_0_0_1"/>
<proteinExistence type="predicted"/>
<keyword evidence="2" id="KW-1185">Reference proteome</keyword>
<gene>
    <name evidence="1" type="ORF">PILCRDRAFT_821945</name>
</gene>
<name>A0A0C3B4K3_PILCF</name>
<protein>
    <submittedName>
        <fullName evidence="1">Uncharacterized protein</fullName>
    </submittedName>
</protein>
<reference evidence="2" key="2">
    <citation type="submission" date="2015-01" db="EMBL/GenBank/DDBJ databases">
        <title>Evolutionary Origins and Diversification of the Mycorrhizal Mutualists.</title>
        <authorList>
            <consortium name="DOE Joint Genome Institute"/>
            <consortium name="Mycorrhizal Genomics Consortium"/>
            <person name="Kohler A."/>
            <person name="Kuo A."/>
            <person name="Nagy L.G."/>
            <person name="Floudas D."/>
            <person name="Copeland A."/>
            <person name="Barry K.W."/>
            <person name="Cichocki N."/>
            <person name="Veneault-Fourrey C."/>
            <person name="LaButti K."/>
            <person name="Lindquist E.A."/>
            <person name="Lipzen A."/>
            <person name="Lundell T."/>
            <person name="Morin E."/>
            <person name="Murat C."/>
            <person name="Riley R."/>
            <person name="Ohm R."/>
            <person name="Sun H."/>
            <person name="Tunlid A."/>
            <person name="Henrissat B."/>
            <person name="Grigoriev I.V."/>
            <person name="Hibbett D.S."/>
            <person name="Martin F."/>
        </authorList>
    </citation>
    <scope>NUCLEOTIDE SEQUENCE [LARGE SCALE GENOMIC DNA]</scope>
    <source>
        <strain evidence="2">F 1598</strain>
    </source>
</reference>
<organism evidence="1 2">
    <name type="scientific">Piloderma croceum (strain F 1598)</name>
    <dbReference type="NCBI Taxonomy" id="765440"/>
    <lineage>
        <taxon>Eukaryota</taxon>
        <taxon>Fungi</taxon>
        <taxon>Dikarya</taxon>
        <taxon>Basidiomycota</taxon>
        <taxon>Agaricomycotina</taxon>
        <taxon>Agaricomycetes</taxon>
        <taxon>Agaricomycetidae</taxon>
        <taxon>Atheliales</taxon>
        <taxon>Atheliaceae</taxon>
        <taxon>Piloderma</taxon>
    </lineage>
</organism>
<sequence length="51" mass="5549">MDRTGFGICPMVSGWNVAGAAMGRKPSMDADPNVRRTDTFSAARPYWSSLL</sequence>
<dbReference type="AlphaFoldDB" id="A0A0C3B4K3"/>
<evidence type="ECO:0000313" key="2">
    <source>
        <dbReference type="Proteomes" id="UP000054166"/>
    </source>
</evidence>
<evidence type="ECO:0000313" key="1">
    <source>
        <dbReference type="EMBL" id="KIM81118.1"/>
    </source>
</evidence>
<accession>A0A0C3B4K3</accession>
<dbReference type="InParanoid" id="A0A0C3B4K3"/>
<dbReference type="Proteomes" id="UP000054166">
    <property type="component" value="Unassembled WGS sequence"/>
</dbReference>
<dbReference type="EMBL" id="KN833001">
    <property type="protein sequence ID" value="KIM81118.1"/>
    <property type="molecule type" value="Genomic_DNA"/>
</dbReference>